<sequence>MSLMDRTADGAEEEDIQREHLDGINNNVEDEEFTNLRCSSVQTEVISERQRRRTRSAGYPGLAFGSSIFSSGTLMKFSIISNELHNIQNVQLKRRCL</sequence>
<dbReference type="OrthoDB" id="128924at2759"/>
<evidence type="ECO:0000313" key="3">
    <source>
        <dbReference type="Proteomes" id="UP000285301"/>
    </source>
</evidence>
<protein>
    <submittedName>
        <fullName evidence="2">Uncharacterized protein</fullName>
    </submittedName>
</protein>
<evidence type="ECO:0000313" key="2">
    <source>
        <dbReference type="EMBL" id="RWS04022.1"/>
    </source>
</evidence>
<proteinExistence type="predicted"/>
<gene>
    <name evidence="2" type="ORF">B4U79_05129</name>
</gene>
<organism evidence="2 3">
    <name type="scientific">Dinothrombium tinctorium</name>
    <dbReference type="NCBI Taxonomy" id="1965070"/>
    <lineage>
        <taxon>Eukaryota</taxon>
        <taxon>Metazoa</taxon>
        <taxon>Ecdysozoa</taxon>
        <taxon>Arthropoda</taxon>
        <taxon>Chelicerata</taxon>
        <taxon>Arachnida</taxon>
        <taxon>Acari</taxon>
        <taxon>Acariformes</taxon>
        <taxon>Trombidiformes</taxon>
        <taxon>Prostigmata</taxon>
        <taxon>Anystina</taxon>
        <taxon>Parasitengona</taxon>
        <taxon>Trombidioidea</taxon>
        <taxon>Trombidiidae</taxon>
        <taxon>Dinothrombium</taxon>
    </lineage>
</organism>
<dbReference type="Proteomes" id="UP000285301">
    <property type="component" value="Unassembled WGS sequence"/>
</dbReference>
<name>A0A3S3P2Y4_9ACAR</name>
<dbReference type="STRING" id="1965070.A0A3S3P2Y4"/>
<reference evidence="2 3" key="1">
    <citation type="journal article" date="2018" name="Gigascience">
        <title>Genomes of trombidid mites reveal novel predicted allergens and laterally-transferred genes associated with secondary metabolism.</title>
        <authorList>
            <person name="Dong X."/>
            <person name="Chaisiri K."/>
            <person name="Xia D."/>
            <person name="Armstrong S.D."/>
            <person name="Fang Y."/>
            <person name="Donnelly M.J."/>
            <person name="Kadowaki T."/>
            <person name="McGarry J.W."/>
            <person name="Darby A.C."/>
            <person name="Makepeace B.L."/>
        </authorList>
    </citation>
    <scope>NUCLEOTIDE SEQUENCE [LARGE SCALE GENOMIC DNA]</scope>
    <source>
        <strain evidence="2">UoL-WK</strain>
    </source>
</reference>
<dbReference type="AlphaFoldDB" id="A0A3S3P2Y4"/>
<feature type="region of interest" description="Disordered" evidence="1">
    <location>
        <begin position="1"/>
        <end position="24"/>
    </location>
</feature>
<keyword evidence="3" id="KW-1185">Reference proteome</keyword>
<accession>A0A3S3P2Y4</accession>
<comment type="caution">
    <text evidence="2">The sequence shown here is derived from an EMBL/GenBank/DDBJ whole genome shotgun (WGS) entry which is preliminary data.</text>
</comment>
<dbReference type="EMBL" id="NCKU01005938">
    <property type="protein sequence ID" value="RWS04022.1"/>
    <property type="molecule type" value="Genomic_DNA"/>
</dbReference>
<evidence type="ECO:0000256" key="1">
    <source>
        <dbReference type="SAM" id="MobiDB-lite"/>
    </source>
</evidence>